<evidence type="ECO:0000256" key="1">
    <source>
        <dbReference type="ARBA" id="ARBA00004496"/>
    </source>
</evidence>
<dbReference type="InterPro" id="IPR001609">
    <property type="entry name" value="Myosin_head_motor_dom-like"/>
</dbReference>
<comment type="caution">
    <text evidence="9">The sequence shown here is derived from an EMBL/GenBank/DDBJ whole genome shotgun (WGS) entry which is preliminary data.</text>
</comment>
<keyword evidence="4" id="KW-0963">Cytoplasm</keyword>
<dbReference type="InterPro" id="IPR004009">
    <property type="entry name" value="SH3_Myosin"/>
</dbReference>
<evidence type="ECO:0000259" key="8">
    <source>
        <dbReference type="PROSITE" id="PS51844"/>
    </source>
</evidence>
<gene>
    <name evidence="9" type="primary">MYH6_1</name>
    <name evidence="9" type="ORF">XENOCAPTIV_005671</name>
</gene>
<keyword evidence="7" id="KW-0009">Actin-binding</keyword>
<keyword evidence="6" id="KW-0067">ATP-binding</keyword>
<sequence>MEASTRPFDIKKECFVPDPVEEFVKASIISREGNTVTVDTQNGKTVTVKETDILQQNPPKFDKIEDMAMLTFLHEPAVLFNLKEHMFFCFLCQSAFDVLGFTQEEKNSVYKLTGAIMHYGNMKFKQRAREEQAEADGTE</sequence>
<name>A0ABV0Q8V7_9TELE</name>
<dbReference type="InterPro" id="IPR027417">
    <property type="entry name" value="P-loop_NTPase"/>
</dbReference>
<dbReference type="SUPFAM" id="SSF52540">
    <property type="entry name" value="P-loop containing nucleoside triphosphate hydrolases"/>
    <property type="match status" value="1"/>
</dbReference>
<proteinExistence type="inferred from homology"/>
<evidence type="ECO:0000256" key="6">
    <source>
        <dbReference type="ARBA" id="ARBA00022840"/>
    </source>
</evidence>
<evidence type="ECO:0000256" key="3">
    <source>
        <dbReference type="ARBA" id="ARBA00022481"/>
    </source>
</evidence>
<evidence type="ECO:0000313" key="9">
    <source>
        <dbReference type="EMBL" id="MEQ2192008.1"/>
    </source>
</evidence>
<comment type="similarity">
    <text evidence="2">Belongs to the TRAFAC class myosin-kinesin ATPase superfamily. Myosin family.</text>
</comment>
<keyword evidence="5" id="KW-0547">Nucleotide-binding</keyword>
<dbReference type="EMBL" id="JAHRIN010001614">
    <property type="protein sequence ID" value="MEQ2192008.1"/>
    <property type="molecule type" value="Genomic_DNA"/>
</dbReference>
<evidence type="ECO:0000256" key="7">
    <source>
        <dbReference type="ARBA" id="ARBA00023203"/>
    </source>
</evidence>
<keyword evidence="10" id="KW-1185">Reference proteome</keyword>
<keyword evidence="3" id="KW-0488">Methylation</keyword>
<feature type="domain" description="Myosin N-terminal SH3-like" evidence="8">
    <location>
        <begin position="9"/>
        <end position="58"/>
    </location>
</feature>
<evidence type="ECO:0000313" key="10">
    <source>
        <dbReference type="Proteomes" id="UP001434883"/>
    </source>
</evidence>
<dbReference type="Proteomes" id="UP001434883">
    <property type="component" value="Unassembled WGS sequence"/>
</dbReference>
<reference evidence="9 10" key="1">
    <citation type="submission" date="2021-06" db="EMBL/GenBank/DDBJ databases">
        <authorList>
            <person name="Palmer J.M."/>
        </authorList>
    </citation>
    <scope>NUCLEOTIDE SEQUENCE [LARGE SCALE GENOMIC DNA]</scope>
    <source>
        <strain evidence="9 10">XC_2019</strain>
        <tissue evidence="9">Muscle</tissue>
    </source>
</reference>
<evidence type="ECO:0000256" key="2">
    <source>
        <dbReference type="ARBA" id="ARBA00008314"/>
    </source>
</evidence>
<protein>
    <submittedName>
        <fullName evidence="9">Myosin-6</fullName>
    </submittedName>
</protein>
<dbReference type="PANTHER" id="PTHR45615:SF1">
    <property type="entry name" value="MYOSIN-7"/>
    <property type="match status" value="1"/>
</dbReference>
<dbReference type="Gene3D" id="1.20.120.720">
    <property type="entry name" value="Myosin VI head, motor domain, U50 subdomain"/>
    <property type="match status" value="1"/>
</dbReference>
<dbReference type="InterPro" id="IPR008989">
    <property type="entry name" value="Myosin_S1_N"/>
</dbReference>
<evidence type="ECO:0000256" key="4">
    <source>
        <dbReference type="ARBA" id="ARBA00022490"/>
    </source>
</evidence>
<evidence type="ECO:0000256" key="5">
    <source>
        <dbReference type="ARBA" id="ARBA00022741"/>
    </source>
</evidence>
<dbReference type="PROSITE" id="PS51844">
    <property type="entry name" value="SH3_LIKE"/>
    <property type="match status" value="1"/>
</dbReference>
<dbReference type="PANTHER" id="PTHR45615">
    <property type="entry name" value="MYOSIN HEAVY CHAIN, NON-MUSCLE"/>
    <property type="match status" value="1"/>
</dbReference>
<dbReference type="Gene3D" id="2.30.30.360">
    <property type="entry name" value="Myosin S1 fragment, N-terminal"/>
    <property type="match status" value="1"/>
</dbReference>
<accession>A0ABV0Q8V7</accession>
<dbReference type="Pfam" id="PF00063">
    <property type="entry name" value="Myosin_head"/>
    <property type="match status" value="1"/>
</dbReference>
<dbReference type="Pfam" id="PF02736">
    <property type="entry name" value="Myosin_N"/>
    <property type="match status" value="1"/>
</dbReference>
<comment type="subcellular location">
    <subcellularLocation>
        <location evidence="1">Cytoplasm</location>
    </subcellularLocation>
</comment>
<feature type="non-terminal residue" evidence="9">
    <location>
        <position position="139"/>
    </location>
</feature>
<organism evidence="9 10">
    <name type="scientific">Xenoophorus captivus</name>
    <dbReference type="NCBI Taxonomy" id="1517983"/>
    <lineage>
        <taxon>Eukaryota</taxon>
        <taxon>Metazoa</taxon>
        <taxon>Chordata</taxon>
        <taxon>Craniata</taxon>
        <taxon>Vertebrata</taxon>
        <taxon>Euteleostomi</taxon>
        <taxon>Actinopterygii</taxon>
        <taxon>Neopterygii</taxon>
        <taxon>Teleostei</taxon>
        <taxon>Neoteleostei</taxon>
        <taxon>Acanthomorphata</taxon>
        <taxon>Ovalentaria</taxon>
        <taxon>Atherinomorphae</taxon>
        <taxon>Cyprinodontiformes</taxon>
        <taxon>Goodeidae</taxon>
        <taxon>Xenoophorus</taxon>
    </lineage>
</organism>